<sequence>MSWYEKPLQELTTTEWEALCDGCGQCCVNQLLDEEDNLYSTDVACKLLDTETARCSDYANRSRRVPACVTLTPNNIEDVYFMPATCAYRLRAQGQPLPKWHPVRHDGSKEAMKKAGYCVAGHCISESEYHGELEDRIVTWPLS</sequence>
<dbReference type="AlphaFoldDB" id="A0A432YXR7"/>
<accession>A0A432YXR7</accession>
<dbReference type="NCBIfam" id="NF003507">
    <property type="entry name" value="PRK05170.2-5"/>
    <property type="match status" value="1"/>
</dbReference>
<dbReference type="PIRSF" id="PIRSF006173">
    <property type="entry name" value="UCP006173"/>
    <property type="match status" value="1"/>
</dbReference>
<name>A0A432YXR7_9GAMM</name>
<proteinExistence type="predicted"/>
<reference evidence="1 2" key="1">
    <citation type="journal article" date="2011" name="Front. Microbiol.">
        <title>Genomic signatures of strain selection and enhancement in Bacillus atrophaeus var. globigii, a historical biowarfare simulant.</title>
        <authorList>
            <person name="Gibbons H.S."/>
            <person name="Broomall S.M."/>
            <person name="McNew L.A."/>
            <person name="Daligault H."/>
            <person name="Chapman C."/>
            <person name="Bruce D."/>
            <person name="Karavis M."/>
            <person name="Krepps M."/>
            <person name="McGregor P.A."/>
            <person name="Hong C."/>
            <person name="Park K.H."/>
            <person name="Akmal A."/>
            <person name="Feldman A."/>
            <person name="Lin J.S."/>
            <person name="Chang W.E."/>
            <person name="Higgs B.W."/>
            <person name="Demirev P."/>
            <person name="Lindquist J."/>
            <person name="Liem A."/>
            <person name="Fochler E."/>
            <person name="Read T.D."/>
            <person name="Tapia R."/>
            <person name="Johnson S."/>
            <person name="Bishop-Lilly K.A."/>
            <person name="Detter C."/>
            <person name="Han C."/>
            <person name="Sozhamannan S."/>
            <person name="Rosenzweig C.N."/>
            <person name="Skowronski E.W."/>
        </authorList>
    </citation>
    <scope>NUCLEOTIDE SEQUENCE [LARGE SCALE GENOMIC DNA]</scope>
    <source>
        <strain evidence="1 2">TPS4-2</strain>
    </source>
</reference>
<dbReference type="PANTHER" id="PTHR37421:SF1">
    <property type="entry name" value="UPF0260 PROTEIN YCGN"/>
    <property type="match status" value="1"/>
</dbReference>
<evidence type="ECO:0000313" key="2">
    <source>
        <dbReference type="Proteomes" id="UP000288361"/>
    </source>
</evidence>
<comment type="caution">
    <text evidence="1">The sequence shown here is derived from an EMBL/GenBank/DDBJ whole genome shotgun (WGS) entry which is preliminary data.</text>
</comment>
<protein>
    <submittedName>
        <fullName evidence="1">YcgN family cysteine cluster protein</fullName>
    </submittedName>
</protein>
<dbReference type="Proteomes" id="UP000288361">
    <property type="component" value="Unassembled WGS sequence"/>
</dbReference>
<dbReference type="Pfam" id="PF03692">
    <property type="entry name" value="CxxCxxCC"/>
    <property type="match status" value="1"/>
</dbReference>
<dbReference type="InterPro" id="IPR005358">
    <property type="entry name" value="Puta_zinc/iron-chelating_dom"/>
</dbReference>
<dbReference type="NCBIfam" id="NF003501">
    <property type="entry name" value="PRK05170.1-5"/>
    <property type="match status" value="1"/>
</dbReference>
<organism evidence="1 2">
    <name type="scientific">Idiomarina piscisalsi</name>
    <dbReference type="NCBI Taxonomy" id="1096243"/>
    <lineage>
        <taxon>Bacteria</taxon>
        <taxon>Pseudomonadati</taxon>
        <taxon>Pseudomonadota</taxon>
        <taxon>Gammaproteobacteria</taxon>
        <taxon>Alteromonadales</taxon>
        <taxon>Idiomarinaceae</taxon>
        <taxon>Idiomarina</taxon>
    </lineage>
</organism>
<dbReference type="PANTHER" id="PTHR37421">
    <property type="entry name" value="UPF0260 PROTEIN YCGN"/>
    <property type="match status" value="1"/>
</dbReference>
<evidence type="ECO:0000313" key="1">
    <source>
        <dbReference type="EMBL" id="RUO68103.1"/>
    </source>
</evidence>
<dbReference type="InterPro" id="IPR008228">
    <property type="entry name" value="UCP006173"/>
</dbReference>
<gene>
    <name evidence="1" type="ORF">CWI73_04485</name>
</gene>
<dbReference type="EMBL" id="PIQA01000001">
    <property type="protein sequence ID" value="RUO68103.1"/>
    <property type="molecule type" value="Genomic_DNA"/>
</dbReference>